<dbReference type="AlphaFoldDB" id="A0A067CR87"/>
<keyword evidence="3" id="KW-0732">Signal</keyword>
<protein>
    <submittedName>
        <fullName evidence="4">Uncharacterized protein</fullName>
    </submittedName>
</protein>
<organism evidence="4 5">
    <name type="scientific">Saprolegnia parasitica (strain CBS 223.65)</name>
    <dbReference type="NCBI Taxonomy" id="695850"/>
    <lineage>
        <taxon>Eukaryota</taxon>
        <taxon>Sar</taxon>
        <taxon>Stramenopiles</taxon>
        <taxon>Oomycota</taxon>
        <taxon>Saprolegniomycetes</taxon>
        <taxon>Saprolegniales</taxon>
        <taxon>Saprolegniaceae</taxon>
        <taxon>Saprolegnia</taxon>
    </lineage>
</organism>
<name>A0A067CR87_SAPPC</name>
<feature type="chain" id="PRO_5001638798" evidence="3">
    <location>
        <begin position="21"/>
        <end position="364"/>
    </location>
</feature>
<feature type="compositionally biased region" description="Low complexity" evidence="1">
    <location>
        <begin position="129"/>
        <end position="203"/>
    </location>
</feature>
<evidence type="ECO:0000256" key="2">
    <source>
        <dbReference type="SAM" id="Phobius"/>
    </source>
</evidence>
<sequence>MKVVALSTLAACVALQTTAAVDLCRETIQCKTPGDDTCFLLSGDCPPCLAISPSPSGLRLCVATTTLGMCPLGYVSCNGSVTTVPPPATQPVSTPPPTSEIPWTTTAPVSPPPTVTFPTSVLPPVPSRPVATSPAVTTSATVTKSPAGPATSAPLAPSTTTPLKLPTSTSALSSQDYNDSSIPTTNSTSTTKDTTASSGSGPSASWTAAFVVGGIALALLLVFVARKYRKSHEDDDDDNDACTPDAPLTFTGHSSFQPMQRLRTTGSEDEPVPMMPPMRPSAFSKPKNDFVARPSLRNSAADTPPRASVASSMDFEINAVPSPVYTDSSRGNSAVDLWDEMPILISQKQSRMQTTTHDDNSVTL</sequence>
<dbReference type="EMBL" id="KK583193">
    <property type="protein sequence ID" value="KDO33179.1"/>
    <property type="molecule type" value="Genomic_DNA"/>
</dbReference>
<feature type="region of interest" description="Disordered" evidence="1">
    <location>
        <begin position="86"/>
        <end position="203"/>
    </location>
</feature>
<evidence type="ECO:0000313" key="4">
    <source>
        <dbReference type="EMBL" id="KDO33179.1"/>
    </source>
</evidence>
<dbReference type="GeneID" id="24124562"/>
<proteinExistence type="predicted"/>
<evidence type="ECO:0000313" key="5">
    <source>
        <dbReference type="Proteomes" id="UP000030745"/>
    </source>
</evidence>
<dbReference type="KEGG" id="spar:SPRG_01991"/>
<feature type="signal peptide" evidence="3">
    <location>
        <begin position="1"/>
        <end position="20"/>
    </location>
</feature>
<dbReference type="STRING" id="695850.A0A067CR87"/>
<dbReference type="OMA" id="PPCLAIS"/>
<keyword evidence="2" id="KW-0812">Transmembrane</keyword>
<evidence type="ECO:0000256" key="3">
    <source>
        <dbReference type="SAM" id="SignalP"/>
    </source>
</evidence>
<keyword evidence="2" id="KW-1133">Transmembrane helix</keyword>
<evidence type="ECO:0000256" key="1">
    <source>
        <dbReference type="SAM" id="MobiDB-lite"/>
    </source>
</evidence>
<dbReference type="VEuPathDB" id="FungiDB:SPRG_01991"/>
<gene>
    <name evidence="4" type="ORF">SPRG_01991</name>
</gene>
<keyword evidence="5" id="KW-1185">Reference proteome</keyword>
<feature type="region of interest" description="Disordered" evidence="1">
    <location>
        <begin position="231"/>
        <end position="253"/>
    </location>
</feature>
<dbReference type="Proteomes" id="UP000030745">
    <property type="component" value="Unassembled WGS sequence"/>
</dbReference>
<keyword evidence="2" id="KW-0472">Membrane</keyword>
<feature type="transmembrane region" description="Helical" evidence="2">
    <location>
        <begin position="204"/>
        <end position="225"/>
    </location>
</feature>
<dbReference type="OrthoDB" id="78476at2759"/>
<reference evidence="4 5" key="1">
    <citation type="journal article" date="2013" name="PLoS Genet.">
        <title>Distinctive expansion of potential virulence genes in the genome of the oomycete fish pathogen Saprolegnia parasitica.</title>
        <authorList>
            <person name="Jiang R.H."/>
            <person name="de Bruijn I."/>
            <person name="Haas B.J."/>
            <person name="Belmonte R."/>
            <person name="Lobach L."/>
            <person name="Christie J."/>
            <person name="van den Ackerveken G."/>
            <person name="Bottin A."/>
            <person name="Bulone V."/>
            <person name="Diaz-Moreno S.M."/>
            <person name="Dumas B."/>
            <person name="Fan L."/>
            <person name="Gaulin E."/>
            <person name="Govers F."/>
            <person name="Grenville-Briggs L.J."/>
            <person name="Horner N.R."/>
            <person name="Levin J.Z."/>
            <person name="Mammella M."/>
            <person name="Meijer H.J."/>
            <person name="Morris P."/>
            <person name="Nusbaum C."/>
            <person name="Oome S."/>
            <person name="Phillips A.J."/>
            <person name="van Rooyen D."/>
            <person name="Rzeszutek E."/>
            <person name="Saraiva M."/>
            <person name="Secombes C.J."/>
            <person name="Seidl M.F."/>
            <person name="Snel B."/>
            <person name="Stassen J.H."/>
            <person name="Sykes S."/>
            <person name="Tripathy S."/>
            <person name="van den Berg H."/>
            <person name="Vega-Arreguin J.C."/>
            <person name="Wawra S."/>
            <person name="Young S.K."/>
            <person name="Zeng Q."/>
            <person name="Dieguez-Uribeondo J."/>
            <person name="Russ C."/>
            <person name="Tyler B.M."/>
            <person name="van West P."/>
        </authorList>
    </citation>
    <scope>NUCLEOTIDE SEQUENCE [LARGE SCALE GENOMIC DNA]</scope>
    <source>
        <strain evidence="4 5">CBS 223.65</strain>
    </source>
</reference>
<accession>A0A067CR87</accession>
<feature type="compositionally biased region" description="Pro residues" evidence="1">
    <location>
        <begin position="86"/>
        <end position="99"/>
    </location>
</feature>
<feature type="region of interest" description="Disordered" evidence="1">
    <location>
        <begin position="265"/>
        <end position="285"/>
    </location>
</feature>
<feature type="compositionally biased region" description="Pro residues" evidence="1">
    <location>
        <begin position="109"/>
        <end position="127"/>
    </location>
</feature>
<dbReference type="RefSeq" id="XP_012195940.1">
    <property type="nucleotide sequence ID" value="XM_012340550.1"/>
</dbReference>